<feature type="compositionally biased region" description="Polar residues" evidence="10">
    <location>
        <begin position="370"/>
        <end position="383"/>
    </location>
</feature>
<evidence type="ECO:0000256" key="4">
    <source>
        <dbReference type="ARBA" id="ARBA00022771"/>
    </source>
</evidence>
<feature type="compositionally biased region" description="Basic residues" evidence="10">
    <location>
        <begin position="652"/>
        <end position="661"/>
    </location>
</feature>
<dbReference type="GO" id="GO:0005634">
    <property type="term" value="C:nucleus"/>
    <property type="evidence" value="ECO:0007669"/>
    <property type="project" value="UniProtKB-SubCell"/>
</dbReference>
<feature type="domain" description="Cyclin-like" evidence="11">
    <location>
        <begin position="133"/>
        <end position="215"/>
    </location>
</feature>
<dbReference type="Pfam" id="PF00382">
    <property type="entry name" value="TFIIB"/>
    <property type="match status" value="2"/>
</dbReference>
<feature type="compositionally biased region" description="Low complexity" evidence="10">
    <location>
        <begin position="801"/>
        <end position="810"/>
    </location>
</feature>
<feature type="region of interest" description="Disordered" evidence="10">
    <location>
        <begin position="112"/>
        <end position="131"/>
    </location>
</feature>
<dbReference type="SMART" id="SM00385">
    <property type="entry name" value="CYCLIN"/>
    <property type="match status" value="2"/>
</dbReference>
<dbReference type="PANTHER" id="PTHR11618">
    <property type="entry name" value="TRANSCRIPTION INITIATION FACTOR IIB-RELATED"/>
    <property type="match status" value="1"/>
</dbReference>
<dbReference type="SUPFAM" id="SSF47954">
    <property type="entry name" value="Cyclin-like"/>
    <property type="match status" value="2"/>
</dbReference>
<dbReference type="PRINTS" id="PR00685">
    <property type="entry name" value="TIFACTORIIB"/>
</dbReference>
<keyword evidence="7" id="KW-0010">Activator</keyword>
<dbReference type="GO" id="GO:0070897">
    <property type="term" value="P:transcription preinitiation complex assembly"/>
    <property type="evidence" value="ECO:0007669"/>
    <property type="project" value="InterPro"/>
</dbReference>
<feature type="compositionally biased region" description="Basic and acidic residues" evidence="10">
    <location>
        <begin position="121"/>
        <end position="131"/>
    </location>
</feature>
<dbReference type="GO" id="GO:0097550">
    <property type="term" value="C:transcription preinitiation complex"/>
    <property type="evidence" value="ECO:0007669"/>
    <property type="project" value="TreeGrafter"/>
</dbReference>
<keyword evidence="4" id="KW-0863">Zinc-finger</keyword>
<evidence type="ECO:0000256" key="8">
    <source>
        <dbReference type="ARBA" id="ARBA00023163"/>
    </source>
</evidence>
<dbReference type="GO" id="GO:0008270">
    <property type="term" value="F:zinc ion binding"/>
    <property type="evidence" value="ECO:0007669"/>
    <property type="project" value="UniProtKB-KW"/>
</dbReference>
<dbReference type="Gene3D" id="1.10.472.170">
    <property type="match status" value="1"/>
</dbReference>
<feature type="compositionally biased region" description="Polar residues" evidence="10">
    <location>
        <begin position="493"/>
        <end position="504"/>
    </location>
</feature>
<dbReference type="Gene3D" id="1.20.5.650">
    <property type="entry name" value="Single helix bin"/>
    <property type="match status" value="1"/>
</dbReference>
<keyword evidence="3" id="KW-0479">Metal-binding</keyword>
<dbReference type="InterPro" id="IPR013763">
    <property type="entry name" value="Cyclin-like_dom"/>
</dbReference>
<evidence type="ECO:0000256" key="9">
    <source>
        <dbReference type="ARBA" id="ARBA00023242"/>
    </source>
</evidence>
<proteinExistence type="inferred from homology"/>
<evidence type="ECO:0000256" key="6">
    <source>
        <dbReference type="ARBA" id="ARBA00023015"/>
    </source>
</evidence>
<keyword evidence="6" id="KW-0805">Transcription regulation</keyword>
<feature type="compositionally biased region" description="Low complexity" evidence="10">
    <location>
        <begin position="725"/>
        <end position="746"/>
    </location>
</feature>
<evidence type="ECO:0000313" key="12">
    <source>
        <dbReference type="EMBL" id="KAG8626318.1"/>
    </source>
</evidence>
<dbReference type="InterPro" id="IPR000812">
    <property type="entry name" value="TFIIB"/>
</dbReference>
<dbReference type="OrthoDB" id="511529at2759"/>
<dbReference type="PANTHER" id="PTHR11618:SF4">
    <property type="entry name" value="TRANSCRIPTION FACTOR IIIB 90 KDA SUBUNIT"/>
    <property type="match status" value="1"/>
</dbReference>
<feature type="domain" description="Cyclin-like" evidence="11">
    <location>
        <begin position="233"/>
        <end position="317"/>
    </location>
</feature>
<feature type="compositionally biased region" description="Basic and acidic residues" evidence="10">
    <location>
        <begin position="773"/>
        <end position="793"/>
    </location>
</feature>
<feature type="compositionally biased region" description="Low complexity" evidence="10">
    <location>
        <begin position="414"/>
        <end position="428"/>
    </location>
</feature>
<comment type="caution">
    <text evidence="12">The sequence shown here is derived from an EMBL/GenBank/DDBJ whole genome shotgun (WGS) entry which is preliminary data.</text>
</comment>
<dbReference type="CDD" id="cd20554">
    <property type="entry name" value="CYCLIN_TFIIIB90_rpt2"/>
    <property type="match status" value="1"/>
</dbReference>
<keyword evidence="13" id="KW-1185">Reference proteome</keyword>
<keyword evidence="5" id="KW-0862">Zinc</keyword>
<dbReference type="GO" id="GO:0000995">
    <property type="term" value="F:RNA polymerase III general transcription initiation factor activity"/>
    <property type="evidence" value="ECO:0007669"/>
    <property type="project" value="TreeGrafter"/>
</dbReference>
<feature type="region of interest" description="Disordered" evidence="10">
    <location>
        <begin position="1"/>
        <end position="46"/>
    </location>
</feature>
<dbReference type="Gene3D" id="1.10.472.10">
    <property type="entry name" value="Cyclin-like"/>
    <property type="match status" value="1"/>
</dbReference>
<keyword evidence="9" id="KW-0539">Nucleus</keyword>
<name>A0A8K0L5V7_9PEZI</name>
<evidence type="ECO:0000256" key="5">
    <source>
        <dbReference type="ARBA" id="ARBA00022833"/>
    </source>
</evidence>
<evidence type="ECO:0000256" key="10">
    <source>
        <dbReference type="SAM" id="MobiDB-lite"/>
    </source>
</evidence>
<evidence type="ECO:0000256" key="1">
    <source>
        <dbReference type="ARBA" id="ARBA00004123"/>
    </source>
</evidence>
<dbReference type="GO" id="GO:0000126">
    <property type="term" value="C:transcription factor TFIIIB complex"/>
    <property type="evidence" value="ECO:0007669"/>
    <property type="project" value="TreeGrafter"/>
</dbReference>
<feature type="region of interest" description="Disordered" evidence="10">
    <location>
        <begin position="708"/>
        <end position="909"/>
    </location>
</feature>
<dbReference type="GO" id="GO:0001006">
    <property type="term" value="F:RNA polymerase III type 3 promoter sequence-specific DNA binding"/>
    <property type="evidence" value="ECO:0007669"/>
    <property type="project" value="TreeGrafter"/>
</dbReference>
<evidence type="ECO:0000313" key="13">
    <source>
        <dbReference type="Proteomes" id="UP000809789"/>
    </source>
</evidence>
<dbReference type="InterPro" id="IPR036915">
    <property type="entry name" value="Cyclin-like_sf"/>
</dbReference>
<feature type="compositionally biased region" description="Low complexity" evidence="10">
    <location>
        <begin position="456"/>
        <end position="477"/>
    </location>
</feature>
<evidence type="ECO:0000256" key="3">
    <source>
        <dbReference type="ARBA" id="ARBA00022723"/>
    </source>
</evidence>
<feature type="region of interest" description="Disordered" evidence="10">
    <location>
        <begin position="368"/>
        <end position="525"/>
    </location>
</feature>
<keyword evidence="8" id="KW-0804">Transcription</keyword>
<dbReference type="EMBL" id="JAESVG020000006">
    <property type="protein sequence ID" value="KAG8626318.1"/>
    <property type="molecule type" value="Genomic_DNA"/>
</dbReference>
<dbReference type="GO" id="GO:0017025">
    <property type="term" value="F:TBP-class protein binding"/>
    <property type="evidence" value="ECO:0007669"/>
    <property type="project" value="InterPro"/>
</dbReference>
<organism evidence="12 13">
    <name type="scientific">Elsinoe batatas</name>
    <dbReference type="NCBI Taxonomy" id="2601811"/>
    <lineage>
        <taxon>Eukaryota</taxon>
        <taxon>Fungi</taxon>
        <taxon>Dikarya</taxon>
        <taxon>Ascomycota</taxon>
        <taxon>Pezizomycotina</taxon>
        <taxon>Dothideomycetes</taxon>
        <taxon>Dothideomycetidae</taxon>
        <taxon>Myriangiales</taxon>
        <taxon>Elsinoaceae</taxon>
        <taxon>Elsinoe</taxon>
    </lineage>
</organism>
<feature type="compositionally biased region" description="Polar residues" evidence="10">
    <location>
        <begin position="437"/>
        <end position="450"/>
    </location>
</feature>
<evidence type="ECO:0000256" key="7">
    <source>
        <dbReference type="ARBA" id="ARBA00023159"/>
    </source>
</evidence>
<gene>
    <name evidence="12" type="ORF">KVT40_005263</name>
</gene>
<protein>
    <recommendedName>
        <fullName evidence="11">Cyclin-like domain-containing protein</fullName>
    </recommendedName>
</protein>
<evidence type="ECO:0000256" key="2">
    <source>
        <dbReference type="ARBA" id="ARBA00010857"/>
    </source>
</evidence>
<feature type="compositionally biased region" description="Acidic residues" evidence="10">
    <location>
        <begin position="873"/>
        <end position="900"/>
    </location>
</feature>
<dbReference type="Proteomes" id="UP000809789">
    <property type="component" value="Unassembled WGS sequence"/>
</dbReference>
<dbReference type="FunFam" id="1.10.472.10:FF:000002">
    <property type="entry name" value="Transcription factor IIIB 90 kDa subunit"/>
    <property type="match status" value="1"/>
</dbReference>
<accession>A0A8K0L5V7</accession>
<dbReference type="AlphaFoldDB" id="A0A8K0L5V7"/>
<feature type="compositionally biased region" description="Acidic residues" evidence="10">
    <location>
        <begin position="849"/>
        <end position="865"/>
    </location>
</feature>
<evidence type="ECO:0000259" key="11">
    <source>
        <dbReference type="SMART" id="SM00385"/>
    </source>
</evidence>
<comment type="similarity">
    <text evidence="2">Belongs to the TFIIB family.</text>
</comment>
<reference evidence="12" key="1">
    <citation type="submission" date="2021-07" db="EMBL/GenBank/DDBJ databases">
        <title>Elsinoe batatas strain:CRI-CJ2 Genome sequencing and assembly.</title>
        <authorList>
            <person name="Huang L."/>
        </authorList>
    </citation>
    <scope>NUCLEOTIDE SEQUENCE</scope>
    <source>
        <strain evidence="12">CRI-CJ2</strain>
    </source>
</reference>
<feature type="compositionally biased region" description="Acidic residues" evidence="10">
    <location>
        <begin position="814"/>
        <end position="825"/>
    </location>
</feature>
<comment type="subcellular location">
    <subcellularLocation>
        <location evidence="1">Nucleus</location>
    </subcellularLocation>
</comment>
<sequence length="909" mass="99879">MPPAPPISKPRPGVRRLGRNKTFTGIPATPPPVSAAPPVQAAPTETTSKCCDNPKLETFDGCLVCTNCGTQLSENNIVAEVTFGESSTGRAEVQGGYIGNDARHANTLGSQANRRLGGSTRETREETKENGRNELRQMCIQLGISRTVEEMANTIWGLASANNFIQGRRTNEVAAACLYAACRREENNTIMLMDIAETQQVNVFSLGDIYKEMTKVLYLRQTHNVKVLMEIEPLLMKYCQRLEFGEKTREVAADAARIIRRMKRDWMVTGRHPAGLCGACIILAARMNNFRRTVREVVYIVKVSNITINSRLQEFKQTRSSAMSVQQFRINGLRLKYAHDPPSVNAANMRQSRLENHLKKRMARLEQKTAETISDTSRQSSLAPSDVDSERSQSEAPTTDVPASAEESTPPPNSASASGDAQAAGTATPAKRKRNSVRTNDTISQNQNAPLPTPESSQTQDAASQPQAATSPPSATQETRRDADGFVIPPLPSSQAVQTVSPDSNQPPKKRGRKQPPVIHFTEADFASENELEYDIKSILQDEDCVSARDDAEREKLNARAKQTAEEQRTIAARALADRLAAQGRTISTISDSEIIDPDEFADDPEVINAVLDEETARIKEAIWLHDNEDWLRAQQAKILRQELEKAEGKSEKKKKKRRRSKMGDGTVLEGSPVTSPADATARMLNKRAPPAFSKNIDYEALNRIYDGVNASQPGRREREGSAFSSTESEVSSTSRSRASSVASSVTRRRVQIGDASWVEEREENVSLGKATSRKEEKAALKRVREASGEDVGKRKKRRTSSASAASASPAPEPEAEAEKAEEEAVATTETPQPQGADQQAPIEIADHGEEEDEEEDDDDDEESVDAGVDWDMQSEPEVEEEEGVDVDEDLYEGDLDGDPDNYRGSGTL</sequence>
<feature type="region of interest" description="Disordered" evidence="10">
    <location>
        <begin position="643"/>
        <end position="693"/>
    </location>
</feature>
<dbReference type="InterPro" id="IPR011665">
    <property type="entry name" value="BRF1_TBP-bd_dom"/>
</dbReference>
<dbReference type="Pfam" id="PF07741">
    <property type="entry name" value="BRF1"/>
    <property type="match status" value="1"/>
</dbReference>
<dbReference type="InterPro" id="IPR013150">
    <property type="entry name" value="TFIIB_cyclin"/>
</dbReference>